<gene>
    <name evidence="2" type="ORF">IZO911_LOCUS1252</name>
</gene>
<dbReference type="Proteomes" id="UP000663860">
    <property type="component" value="Unassembled WGS sequence"/>
</dbReference>
<proteinExistence type="predicted"/>
<dbReference type="AlphaFoldDB" id="A0A813MJ57"/>
<dbReference type="EMBL" id="CAJNOE010000005">
    <property type="protein sequence ID" value="CAF0716947.1"/>
    <property type="molecule type" value="Genomic_DNA"/>
</dbReference>
<name>A0A813MJ57_9BILA</name>
<evidence type="ECO:0000313" key="3">
    <source>
        <dbReference type="Proteomes" id="UP000663860"/>
    </source>
</evidence>
<organism evidence="2 3">
    <name type="scientific">Adineta steineri</name>
    <dbReference type="NCBI Taxonomy" id="433720"/>
    <lineage>
        <taxon>Eukaryota</taxon>
        <taxon>Metazoa</taxon>
        <taxon>Spiralia</taxon>
        <taxon>Gnathifera</taxon>
        <taxon>Rotifera</taxon>
        <taxon>Eurotatoria</taxon>
        <taxon>Bdelloidea</taxon>
        <taxon>Adinetida</taxon>
        <taxon>Adinetidae</taxon>
        <taxon>Adineta</taxon>
    </lineage>
</organism>
<feature type="coiled-coil region" evidence="1">
    <location>
        <begin position="44"/>
        <end position="78"/>
    </location>
</feature>
<keyword evidence="1" id="KW-0175">Coiled coil</keyword>
<sequence>MYRISALKTAGCIAENKQTEIVHNDINNKYQTLLLQVNMLTGIVKQHSTEVANHKTNKEQLLNENQKIKLEIQEYHSKFRQIINMNN</sequence>
<accession>A0A813MJ57</accession>
<reference evidence="2" key="1">
    <citation type="submission" date="2021-02" db="EMBL/GenBank/DDBJ databases">
        <authorList>
            <person name="Nowell W R."/>
        </authorList>
    </citation>
    <scope>NUCLEOTIDE SEQUENCE</scope>
</reference>
<protein>
    <submittedName>
        <fullName evidence="2">Uncharacterized protein</fullName>
    </submittedName>
</protein>
<evidence type="ECO:0000313" key="2">
    <source>
        <dbReference type="EMBL" id="CAF0716947.1"/>
    </source>
</evidence>
<comment type="caution">
    <text evidence="2">The sequence shown here is derived from an EMBL/GenBank/DDBJ whole genome shotgun (WGS) entry which is preliminary data.</text>
</comment>
<evidence type="ECO:0000256" key="1">
    <source>
        <dbReference type="SAM" id="Coils"/>
    </source>
</evidence>